<feature type="non-terminal residue" evidence="1">
    <location>
        <position position="55"/>
    </location>
</feature>
<protein>
    <submittedName>
        <fullName evidence="1">Uncharacterized protein</fullName>
    </submittedName>
</protein>
<gene>
    <name evidence="1" type="ORF">METZ01_LOCUS472591</name>
</gene>
<sequence length="55" mass="6259">MYGAKFVFFRGVTTDAYGTNNLAVRIQDQNATRYRHKFSVRGAHKRALKGRALAQ</sequence>
<dbReference type="EMBL" id="UINC01200723">
    <property type="protein sequence ID" value="SVE19737.1"/>
    <property type="molecule type" value="Genomic_DNA"/>
</dbReference>
<dbReference type="AlphaFoldDB" id="A0A383BHW5"/>
<proteinExistence type="predicted"/>
<name>A0A383BHW5_9ZZZZ</name>
<organism evidence="1">
    <name type="scientific">marine metagenome</name>
    <dbReference type="NCBI Taxonomy" id="408172"/>
    <lineage>
        <taxon>unclassified sequences</taxon>
        <taxon>metagenomes</taxon>
        <taxon>ecological metagenomes</taxon>
    </lineage>
</organism>
<evidence type="ECO:0000313" key="1">
    <source>
        <dbReference type="EMBL" id="SVE19737.1"/>
    </source>
</evidence>
<reference evidence="1" key="1">
    <citation type="submission" date="2018-05" db="EMBL/GenBank/DDBJ databases">
        <authorList>
            <person name="Lanie J.A."/>
            <person name="Ng W.-L."/>
            <person name="Kazmierczak K.M."/>
            <person name="Andrzejewski T.M."/>
            <person name="Davidsen T.M."/>
            <person name="Wayne K.J."/>
            <person name="Tettelin H."/>
            <person name="Glass J.I."/>
            <person name="Rusch D."/>
            <person name="Podicherti R."/>
            <person name="Tsui H.-C.T."/>
            <person name="Winkler M.E."/>
        </authorList>
    </citation>
    <scope>NUCLEOTIDE SEQUENCE</scope>
</reference>
<accession>A0A383BHW5</accession>